<dbReference type="AlphaFoldDB" id="A0AA41RRC0"/>
<keyword evidence="4" id="KW-0833">Ubl conjugation pathway</keyword>
<sequence>MQVDPNCGSLGMFVNLSAVMLRLCKNFLDKDVTKRSEIDGTYVFCNSHLDMSGLTTLHASSKEVAGWTDKLQNIGGFNLMSNSCEETTSSGSNTCGKTRYTFGCEFFFMTARVLHLGLIKSLSKLQRLHR</sequence>
<evidence type="ECO:0000313" key="7">
    <source>
        <dbReference type="EMBL" id="MCL7025432.1"/>
    </source>
</evidence>
<dbReference type="PANTHER" id="PTHR13931">
    <property type="entry name" value="UBIQUITINATION FACTOR E4"/>
    <property type="match status" value="1"/>
</dbReference>
<dbReference type="GO" id="GO:0034450">
    <property type="term" value="F:ubiquitin-ubiquitin ligase activity"/>
    <property type="evidence" value="ECO:0007669"/>
    <property type="project" value="InterPro"/>
</dbReference>
<dbReference type="GO" id="GO:0036503">
    <property type="term" value="P:ERAD pathway"/>
    <property type="evidence" value="ECO:0007669"/>
    <property type="project" value="InterPro"/>
</dbReference>
<evidence type="ECO:0000259" key="6">
    <source>
        <dbReference type="Pfam" id="PF10408"/>
    </source>
</evidence>
<evidence type="ECO:0000256" key="4">
    <source>
        <dbReference type="ARBA" id="ARBA00022786"/>
    </source>
</evidence>
<dbReference type="EMBL" id="JAJJMA010045286">
    <property type="protein sequence ID" value="MCL7025432.1"/>
    <property type="molecule type" value="Genomic_DNA"/>
</dbReference>
<evidence type="ECO:0000256" key="2">
    <source>
        <dbReference type="ARBA" id="ARBA00004906"/>
    </source>
</evidence>
<reference evidence="7" key="1">
    <citation type="submission" date="2022-03" db="EMBL/GenBank/DDBJ databases">
        <title>A functionally conserved STORR gene fusion in Papaver species that diverged 16.8 million years ago.</title>
        <authorList>
            <person name="Catania T."/>
        </authorList>
    </citation>
    <scope>NUCLEOTIDE SEQUENCE</scope>
    <source>
        <strain evidence="7">S-191538</strain>
    </source>
</reference>
<dbReference type="GO" id="GO:0000151">
    <property type="term" value="C:ubiquitin ligase complex"/>
    <property type="evidence" value="ECO:0007669"/>
    <property type="project" value="InterPro"/>
</dbReference>
<feature type="domain" description="Ubiquitin conjugation factor E4 core" evidence="6">
    <location>
        <begin position="2"/>
        <end position="130"/>
    </location>
</feature>
<evidence type="ECO:0000256" key="3">
    <source>
        <dbReference type="ARBA" id="ARBA00022679"/>
    </source>
</evidence>
<keyword evidence="3" id="KW-0808">Transferase</keyword>
<proteinExistence type="predicted"/>
<organism evidence="7 8">
    <name type="scientific">Papaver nudicaule</name>
    <name type="common">Iceland poppy</name>
    <dbReference type="NCBI Taxonomy" id="74823"/>
    <lineage>
        <taxon>Eukaryota</taxon>
        <taxon>Viridiplantae</taxon>
        <taxon>Streptophyta</taxon>
        <taxon>Embryophyta</taxon>
        <taxon>Tracheophyta</taxon>
        <taxon>Spermatophyta</taxon>
        <taxon>Magnoliopsida</taxon>
        <taxon>Ranunculales</taxon>
        <taxon>Papaveraceae</taxon>
        <taxon>Papaveroideae</taxon>
        <taxon>Papaver</taxon>
    </lineage>
</organism>
<evidence type="ECO:0000313" key="8">
    <source>
        <dbReference type="Proteomes" id="UP001177140"/>
    </source>
</evidence>
<dbReference type="GO" id="GO:0000209">
    <property type="term" value="P:protein polyubiquitination"/>
    <property type="evidence" value="ECO:0007669"/>
    <property type="project" value="TreeGrafter"/>
</dbReference>
<gene>
    <name evidence="7" type="ORF">MKW94_028618</name>
</gene>
<evidence type="ECO:0000256" key="5">
    <source>
        <dbReference type="ARBA" id="ARBA00023242"/>
    </source>
</evidence>
<dbReference type="GO" id="GO:0005634">
    <property type="term" value="C:nucleus"/>
    <property type="evidence" value="ECO:0007669"/>
    <property type="project" value="UniProtKB-SubCell"/>
</dbReference>
<dbReference type="Pfam" id="PF10408">
    <property type="entry name" value="Ufd2P_core"/>
    <property type="match status" value="1"/>
</dbReference>
<name>A0AA41RRC0_PAPNU</name>
<dbReference type="PANTHER" id="PTHR13931:SF2">
    <property type="entry name" value="UBIQUITIN CONJUGATION FACTOR E4 B"/>
    <property type="match status" value="1"/>
</dbReference>
<comment type="subcellular location">
    <subcellularLocation>
        <location evidence="1">Nucleus</location>
    </subcellularLocation>
</comment>
<comment type="pathway">
    <text evidence="2">Protein modification; protein ubiquitination.</text>
</comment>
<protein>
    <recommendedName>
        <fullName evidence="6">Ubiquitin conjugation factor E4 core domain-containing protein</fullName>
    </recommendedName>
</protein>
<comment type="caution">
    <text evidence="7">The sequence shown here is derived from an EMBL/GenBank/DDBJ whole genome shotgun (WGS) entry which is preliminary data.</text>
</comment>
<keyword evidence="8" id="KW-1185">Reference proteome</keyword>
<evidence type="ECO:0000256" key="1">
    <source>
        <dbReference type="ARBA" id="ARBA00004123"/>
    </source>
</evidence>
<accession>A0AA41RRC0</accession>
<dbReference type="InterPro" id="IPR019474">
    <property type="entry name" value="Ub_conjug_fac_E4_core"/>
</dbReference>
<dbReference type="Proteomes" id="UP001177140">
    <property type="component" value="Unassembled WGS sequence"/>
</dbReference>
<dbReference type="InterPro" id="IPR045132">
    <property type="entry name" value="UBE4"/>
</dbReference>
<keyword evidence="5" id="KW-0539">Nucleus</keyword>
<feature type="non-terminal residue" evidence="7">
    <location>
        <position position="130"/>
    </location>
</feature>
<dbReference type="GO" id="GO:0005737">
    <property type="term" value="C:cytoplasm"/>
    <property type="evidence" value="ECO:0007669"/>
    <property type="project" value="TreeGrafter"/>
</dbReference>
<dbReference type="GO" id="GO:0006511">
    <property type="term" value="P:ubiquitin-dependent protein catabolic process"/>
    <property type="evidence" value="ECO:0007669"/>
    <property type="project" value="InterPro"/>
</dbReference>